<dbReference type="AlphaFoldDB" id="A0AAV0PN54"/>
<evidence type="ECO:0000313" key="2">
    <source>
        <dbReference type="Proteomes" id="UP001154282"/>
    </source>
</evidence>
<proteinExistence type="predicted"/>
<gene>
    <name evidence="1" type="ORF">LITE_LOCUS39291</name>
</gene>
<dbReference type="EMBL" id="CAMGYJ010000009">
    <property type="protein sequence ID" value="CAI0472524.1"/>
    <property type="molecule type" value="Genomic_DNA"/>
</dbReference>
<sequence length="30" mass="3434">MELQKLVMLNSQSSCVIVCLSLNQRIQEII</sequence>
<reference evidence="1" key="1">
    <citation type="submission" date="2022-08" db="EMBL/GenBank/DDBJ databases">
        <authorList>
            <person name="Gutierrez-Valencia J."/>
        </authorList>
    </citation>
    <scope>NUCLEOTIDE SEQUENCE</scope>
</reference>
<protein>
    <submittedName>
        <fullName evidence="1">Uncharacterized protein</fullName>
    </submittedName>
</protein>
<comment type="caution">
    <text evidence="1">The sequence shown here is derived from an EMBL/GenBank/DDBJ whole genome shotgun (WGS) entry which is preliminary data.</text>
</comment>
<evidence type="ECO:0000313" key="1">
    <source>
        <dbReference type="EMBL" id="CAI0472524.1"/>
    </source>
</evidence>
<organism evidence="1 2">
    <name type="scientific">Linum tenue</name>
    <dbReference type="NCBI Taxonomy" id="586396"/>
    <lineage>
        <taxon>Eukaryota</taxon>
        <taxon>Viridiplantae</taxon>
        <taxon>Streptophyta</taxon>
        <taxon>Embryophyta</taxon>
        <taxon>Tracheophyta</taxon>
        <taxon>Spermatophyta</taxon>
        <taxon>Magnoliopsida</taxon>
        <taxon>eudicotyledons</taxon>
        <taxon>Gunneridae</taxon>
        <taxon>Pentapetalae</taxon>
        <taxon>rosids</taxon>
        <taxon>fabids</taxon>
        <taxon>Malpighiales</taxon>
        <taxon>Linaceae</taxon>
        <taxon>Linum</taxon>
    </lineage>
</organism>
<accession>A0AAV0PN54</accession>
<name>A0AAV0PN54_9ROSI</name>
<keyword evidence="2" id="KW-1185">Reference proteome</keyword>
<dbReference type="Proteomes" id="UP001154282">
    <property type="component" value="Unassembled WGS sequence"/>
</dbReference>